<sequence>MGATSMYYLQVFIGITSAFISSNCAKAGHSVSEAISRKGSSGLRTTELKKPQVQNLPQKKPQPLLEMFKFESASFLNSAQKNASQGDETVNDAPSLMKINEDMLSDEATSIQKKLSKQKSIKGLLNAKKTQASAEPIRARSKKDTMKSTSIGSMKNLKRDPTLDRKRSESFKTTQLTSDERIDPLNERTKPEAIKSKELMAEEQLYPLQVTMKSVSDVNLAHLRYYKKPIELPVET</sequence>
<reference evidence="3" key="2">
    <citation type="submission" date="2016-04" db="UniProtKB">
        <authorList>
            <consortium name="WormBaseParasite"/>
        </authorList>
    </citation>
    <scope>IDENTIFICATION</scope>
</reference>
<feature type="compositionally biased region" description="Basic and acidic residues" evidence="1">
    <location>
        <begin position="157"/>
        <end position="170"/>
    </location>
</feature>
<accession>A0A0K0CVQ7</accession>
<protein>
    <submittedName>
        <fullName evidence="3">Uncharacterized protein</fullName>
    </submittedName>
</protein>
<organism evidence="2 3">
    <name type="scientific">Angiostrongylus cantonensis</name>
    <name type="common">Rat lungworm</name>
    <dbReference type="NCBI Taxonomy" id="6313"/>
    <lineage>
        <taxon>Eukaryota</taxon>
        <taxon>Metazoa</taxon>
        <taxon>Ecdysozoa</taxon>
        <taxon>Nematoda</taxon>
        <taxon>Chromadorea</taxon>
        <taxon>Rhabditida</taxon>
        <taxon>Rhabditina</taxon>
        <taxon>Rhabditomorpha</taxon>
        <taxon>Strongyloidea</taxon>
        <taxon>Metastrongylidae</taxon>
        <taxon>Angiostrongylus</taxon>
    </lineage>
</organism>
<evidence type="ECO:0000256" key="1">
    <source>
        <dbReference type="SAM" id="MobiDB-lite"/>
    </source>
</evidence>
<dbReference type="Proteomes" id="UP000035642">
    <property type="component" value="Unassembled WGS sequence"/>
</dbReference>
<reference evidence="2" key="1">
    <citation type="submission" date="2012-09" db="EMBL/GenBank/DDBJ databases">
        <authorList>
            <person name="Martin A.A."/>
        </authorList>
    </citation>
    <scope>NUCLEOTIDE SEQUENCE</scope>
</reference>
<name>A0A0K0CVQ7_ANGCA</name>
<dbReference type="AlphaFoldDB" id="A0A0K0CVQ7"/>
<dbReference type="WBParaSite" id="ACAC_0000144301-mRNA-1">
    <property type="protein sequence ID" value="ACAC_0000144301-mRNA-1"/>
    <property type="gene ID" value="ACAC_0000144301"/>
</dbReference>
<keyword evidence="2" id="KW-1185">Reference proteome</keyword>
<evidence type="ECO:0000313" key="2">
    <source>
        <dbReference type="Proteomes" id="UP000035642"/>
    </source>
</evidence>
<feature type="region of interest" description="Disordered" evidence="1">
    <location>
        <begin position="126"/>
        <end position="184"/>
    </location>
</feature>
<evidence type="ECO:0000313" key="3">
    <source>
        <dbReference type="WBParaSite" id="ACAC_0000144301-mRNA-1"/>
    </source>
</evidence>
<proteinExistence type="predicted"/>